<dbReference type="SUPFAM" id="SSF52540">
    <property type="entry name" value="P-loop containing nucleoside triphosphate hydrolases"/>
    <property type="match status" value="1"/>
</dbReference>
<dbReference type="InterPro" id="IPR036627">
    <property type="entry name" value="CobW-likC_sf"/>
</dbReference>
<comment type="similarity">
    <text evidence="4">Belongs to the SIMIBI class G3E GTPase family. ZNG1 subfamily.</text>
</comment>
<evidence type="ECO:0000256" key="6">
    <source>
        <dbReference type="SAM" id="MobiDB-lite"/>
    </source>
</evidence>
<dbReference type="GO" id="GO:0000166">
    <property type="term" value="F:nucleotide binding"/>
    <property type="evidence" value="ECO:0007669"/>
    <property type="project" value="UniProtKB-KW"/>
</dbReference>
<dbReference type="PANTHER" id="PTHR13748">
    <property type="entry name" value="COBW-RELATED"/>
    <property type="match status" value="1"/>
</dbReference>
<evidence type="ECO:0000259" key="8">
    <source>
        <dbReference type="Pfam" id="PF07683"/>
    </source>
</evidence>
<keyword evidence="3" id="KW-0143">Chaperone</keyword>
<proteinExistence type="inferred from homology"/>
<feature type="domain" description="CobW C-terminal" evidence="8">
    <location>
        <begin position="273"/>
        <end position="329"/>
    </location>
</feature>
<dbReference type="PANTHER" id="PTHR13748:SF62">
    <property type="entry name" value="COBW DOMAIN-CONTAINING PROTEIN"/>
    <property type="match status" value="1"/>
</dbReference>
<keyword evidence="2" id="KW-0378">Hydrolase</keyword>
<dbReference type="InterPro" id="IPR027417">
    <property type="entry name" value="P-loop_NTPase"/>
</dbReference>
<dbReference type="Pfam" id="PF07683">
    <property type="entry name" value="CobW_C"/>
    <property type="match status" value="1"/>
</dbReference>
<dbReference type="SUPFAM" id="SSF90002">
    <property type="entry name" value="Hypothetical protein YjiA, C-terminal domain"/>
    <property type="match status" value="1"/>
</dbReference>
<evidence type="ECO:0000256" key="5">
    <source>
        <dbReference type="ARBA" id="ARBA00049117"/>
    </source>
</evidence>
<comment type="catalytic activity">
    <reaction evidence="5">
        <text>GTP + H2O = GDP + phosphate + H(+)</text>
        <dbReference type="Rhea" id="RHEA:19669"/>
        <dbReference type="ChEBI" id="CHEBI:15377"/>
        <dbReference type="ChEBI" id="CHEBI:15378"/>
        <dbReference type="ChEBI" id="CHEBI:37565"/>
        <dbReference type="ChEBI" id="CHEBI:43474"/>
        <dbReference type="ChEBI" id="CHEBI:58189"/>
    </reaction>
    <physiologicalReaction direction="left-to-right" evidence="5">
        <dbReference type="Rhea" id="RHEA:19670"/>
    </physiologicalReaction>
</comment>
<dbReference type="InterPro" id="IPR003495">
    <property type="entry name" value="CobW/HypB/UreG_nucleotide-bd"/>
</dbReference>
<dbReference type="InterPro" id="IPR051316">
    <property type="entry name" value="Zinc-reg_GTPase_activator"/>
</dbReference>
<dbReference type="EMBL" id="CDMZ01000542">
    <property type="protein sequence ID" value="CUC09308.1"/>
    <property type="molecule type" value="Genomic_DNA"/>
</dbReference>
<dbReference type="VEuPathDB" id="CryptoDB:Cvel_18187"/>
<protein>
    <recommendedName>
        <fullName evidence="10">CobW/HypB/UreG nucleotide-binding domain-containing protein</fullName>
    </recommendedName>
</protein>
<reference evidence="9" key="1">
    <citation type="submission" date="2014-11" db="EMBL/GenBank/DDBJ databases">
        <title>Molecular phylogeny of cliff fern family Woodsiaceae with morphological implications.</title>
        <authorList>
            <person name="Shao Y.-Z."/>
            <person name="Wei R."/>
            <person name="Zhang X.-C."/>
        </authorList>
    </citation>
    <scope>NUCLEOTIDE SEQUENCE</scope>
</reference>
<dbReference type="Pfam" id="PF02492">
    <property type="entry name" value="cobW"/>
    <property type="match status" value="1"/>
</dbReference>
<evidence type="ECO:0000256" key="1">
    <source>
        <dbReference type="ARBA" id="ARBA00022741"/>
    </source>
</evidence>
<evidence type="ECO:0000259" key="7">
    <source>
        <dbReference type="Pfam" id="PF02492"/>
    </source>
</evidence>
<keyword evidence="1" id="KW-0547">Nucleotide-binding</keyword>
<feature type="compositionally biased region" description="Basic and acidic residues" evidence="6">
    <location>
        <begin position="1"/>
        <end position="25"/>
    </location>
</feature>
<feature type="region of interest" description="Disordered" evidence="6">
    <location>
        <begin position="1"/>
        <end position="34"/>
    </location>
</feature>
<gene>
    <name evidence="9" type="ORF">Cvel_18187.t1.CR1</name>
</gene>
<evidence type="ECO:0000256" key="2">
    <source>
        <dbReference type="ARBA" id="ARBA00022801"/>
    </source>
</evidence>
<accession>A0A0K6S703</accession>
<dbReference type="GO" id="GO:0005737">
    <property type="term" value="C:cytoplasm"/>
    <property type="evidence" value="ECO:0007669"/>
    <property type="project" value="TreeGrafter"/>
</dbReference>
<evidence type="ECO:0000256" key="3">
    <source>
        <dbReference type="ARBA" id="ARBA00023186"/>
    </source>
</evidence>
<dbReference type="PhylomeDB" id="A0A0K6S703"/>
<name>A0A0K6S703_9ALVE</name>
<dbReference type="CDD" id="cd03112">
    <property type="entry name" value="CobW-like"/>
    <property type="match status" value="1"/>
</dbReference>
<dbReference type="Gene3D" id="3.40.50.300">
    <property type="entry name" value="P-loop containing nucleotide triphosphate hydrolases"/>
    <property type="match status" value="1"/>
</dbReference>
<dbReference type="GO" id="GO:0016787">
    <property type="term" value="F:hydrolase activity"/>
    <property type="evidence" value="ECO:0007669"/>
    <property type="project" value="UniProtKB-KW"/>
</dbReference>
<evidence type="ECO:0000313" key="9">
    <source>
        <dbReference type="EMBL" id="CUC09308.1"/>
    </source>
</evidence>
<evidence type="ECO:0000256" key="4">
    <source>
        <dbReference type="ARBA" id="ARBA00034320"/>
    </source>
</evidence>
<dbReference type="InterPro" id="IPR011629">
    <property type="entry name" value="CobW-like_C"/>
</dbReference>
<evidence type="ECO:0008006" key="10">
    <source>
        <dbReference type="Google" id="ProtNLM"/>
    </source>
</evidence>
<feature type="domain" description="CobW/HypB/UreG nucleotide-binding" evidence="7">
    <location>
        <begin position="39"/>
        <end position="227"/>
    </location>
</feature>
<sequence>MEGKASESQRETTKRSNENESENTKRPRVMPAPEAKKIPVTVLTGFLGSGKTTLMNHILQSPDHGLKFAIIENEFGQIGVDEKILATPKEHVEDEIIEVMNGCICCTVRGDLVEALKRIHKKVQSFDAVLIETTGLADPAPVIQTFFVDDDIEELYDLDGVITVVDAKHIIMRLDEEKPEGVENEANEQIAFADRLLLNKIDLVPEEEELLKIEKRIKEVNSHCDIIRCQNSKVPMDKLLNLNGFNIDKILEKEPNFLKDADDAEHAHDDRTTSVSCRLEGDLNVNKLERWISELIEDYSADLYRYKGVLAVRGMRSKFVFQGVGMLFSGI</sequence>
<dbReference type="AlphaFoldDB" id="A0A0K6S703"/>
<dbReference type="Gene3D" id="3.30.1220.10">
    <property type="entry name" value="CobW-like, C-terminal domain"/>
    <property type="match status" value="1"/>
</dbReference>
<organism evidence="9">
    <name type="scientific">Chromera velia CCMP2878</name>
    <dbReference type="NCBI Taxonomy" id="1169474"/>
    <lineage>
        <taxon>Eukaryota</taxon>
        <taxon>Sar</taxon>
        <taxon>Alveolata</taxon>
        <taxon>Colpodellida</taxon>
        <taxon>Chromeraceae</taxon>
        <taxon>Chromera</taxon>
    </lineage>
</organism>